<dbReference type="InterPro" id="IPR011009">
    <property type="entry name" value="Kinase-like_dom_sf"/>
</dbReference>
<dbReference type="CDD" id="cd05153">
    <property type="entry name" value="HomoserineK_II"/>
    <property type="match status" value="1"/>
</dbReference>
<dbReference type="EC" id="2.7.1.39" evidence="8"/>
<dbReference type="PANTHER" id="PTHR21064">
    <property type="entry name" value="AMINOGLYCOSIDE PHOSPHOTRANSFERASE DOMAIN-CONTAINING PROTEIN-RELATED"/>
    <property type="match status" value="1"/>
</dbReference>
<name>A0ABM9AIE2_9GAMM</name>
<gene>
    <name evidence="8 10" type="primary">thrB</name>
    <name evidence="10" type="ORF">SIN8267_03116</name>
</gene>
<dbReference type="NCBIfam" id="NF003558">
    <property type="entry name" value="PRK05231.1"/>
    <property type="match status" value="1"/>
</dbReference>
<evidence type="ECO:0000256" key="5">
    <source>
        <dbReference type="ARBA" id="ARBA00022777"/>
    </source>
</evidence>
<evidence type="ECO:0000256" key="4">
    <source>
        <dbReference type="ARBA" id="ARBA00022741"/>
    </source>
</evidence>
<evidence type="ECO:0000256" key="6">
    <source>
        <dbReference type="ARBA" id="ARBA00022840"/>
    </source>
</evidence>
<feature type="domain" description="Aminoglycoside phosphotransferase" evidence="9">
    <location>
        <begin position="28"/>
        <end position="264"/>
    </location>
</feature>
<keyword evidence="5 8" id="KW-0418">Kinase</keyword>
<keyword evidence="3 8" id="KW-0791">Threonine biosynthesis</keyword>
<dbReference type="HAMAP" id="MF_00301">
    <property type="entry name" value="Homoser_kinase_2"/>
    <property type="match status" value="1"/>
</dbReference>
<sequence>MAVYTVLEESDIASFIGRYGVGTLAGYQGIGDGIENTNYFVSTDVSQLASETSTADQRQFVLTVFEELERSDVEFYLNWLQVLNDGGLPVAAALVDSHGSSLQTVEGKPAALFPRASGGHLDNVTVEQAFSAGAVMAKMHLIAAQHSAQHDSPKNFAWVEDSIAKLLPLIDDADAQLLTDSWQQAMATLPQYELPSGIIHTDLFRDNALFDGDDVSCILDFYSAGNGRFGYDLAVLVNDWASEQDGELNDDKHRAILAGYDSVKARSQDEIKAWPLLMQLAAIRFWVSRLTTIHLPSLDHRPGALTQTKNPEQYKAILLKRQQLA</sequence>
<dbReference type="SUPFAM" id="SSF56112">
    <property type="entry name" value="Protein kinase-like (PK-like)"/>
    <property type="match status" value="1"/>
</dbReference>
<evidence type="ECO:0000313" key="10">
    <source>
        <dbReference type="EMBL" id="CAH0992977.1"/>
    </source>
</evidence>
<comment type="pathway">
    <text evidence="8">Amino-acid biosynthesis; L-threonine biosynthesis; L-threonine from L-aspartate: step 4/5.</text>
</comment>
<comment type="catalytic activity">
    <reaction evidence="8">
        <text>L-homoserine + ATP = O-phospho-L-homoserine + ADP + H(+)</text>
        <dbReference type="Rhea" id="RHEA:13985"/>
        <dbReference type="ChEBI" id="CHEBI:15378"/>
        <dbReference type="ChEBI" id="CHEBI:30616"/>
        <dbReference type="ChEBI" id="CHEBI:57476"/>
        <dbReference type="ChEBI" id="CHEBI:57590"/>
        <dbReference type="ChEBI" id="CHEBI:456216"/>
        <dbReference type="EC" id="2.7.1.39"/>
    </reaction>
</comment>
<dbReference type="Gene3D" id="3.90.1200.10">
    <property type="match status" value="1"/>
</dbReference>
<dbReference type="InterPro" id="IPR002575">
    <property type="entry name" value="Aminoglycoside_PTrfase"/>
</dbReference>
<proteinExistence type="inferred from homology"/>
<dbReference type="Gene3D" id="3.30.200.20">
    <property type="entry name" value="Phosphorylase Kinase, domain 1"/>
    <property type="match status" value="1"/>
</dbReference>
<dbReference type="PANTHER" id="PTHR21064:SF6">
    <property type="entry name" value="AMINOGLYCOSIDE PHOSPHOTRANSFERASE DOMAIN-CONTAINING PROTEIN"/>
    <property type="match status" value="1"/>
</dbReference>
<comment type="similarity">
    <text evidence="7 8">Belongs to the pseudomonas-type ThrB family.</text>
</comment>
<keyword evidence="11" id="KW-1185">Reference proteome</keyword>
<keyword evidence="4 8" id="KW-0547">Nucleotide-binding</keyword>
<evidence type="ECO:0000256" key="7">
    <source>
        <dbReference type="ARBA" id="ARBA00038240"/>
    </source>
</evidence>
<evidence type="ECO:0000256" key="2">
    <source>
        <dbReference type="ARBA" id="ARBA00022679"/>
    </source>
</evidence>
<dbReference type="InterPro" id="IPR050249">
    <property type="entry name" value="Pseudomonas-type_ThrB"/>
</dbReference>
<keyword evidence="2 8" id="KW-0808">Transferase</keyword>
<dbReference type="Pfam" id="PF01636">
    <property type="entry name" value="APH"/>
    <property type="match status" value="1"/>
</dbReference>
<keyword evidence="1 8" id="KW-0028">Amino-acid biosynthesis</keyword>
<evidence type="ECO:0000256" key="1">
    <source>
        <dbReference type="ARBA" id="ARBA00022605"/>
    </source>
</evidence>
<reference evidence="10" key="1">
    <citation type="submission" date="2021-12" db="EMBL/GenBank/DDBJ databases">
        <authorList>
            <person name="Rodrigo-Torres L."/>
            <person name="Arahal R. D."/>
            <person name="Lucena T."/>
        </authorList>
    </citation>
    <scope>NUCLEOTIDE SEQUENCE</scope>
    <source>
        <strain evidence="10">CECT 8267</strain>
    </source>
</reference>
<dbReference type="GO" id="GO:0004413">
    <property type="term" value="F:homoserine kinase activity"/>
    <property type="evidence" value="ECO:0007669"/>
    <property type="project" value="UniProtKB-EC"/>
</dbReference>
<organism evidence="10 11">
    <name type="scientific">Sinobacterium norvegicum</name>
    <dbReference type="NCBI Taxonomy" id="1641715"/>
    <lineage>
        <taxon>Bacteria</taxon>
        <taxon>Pseudomonadati</taxon>
        <taxon>Pseudomonadota</taxon>
        <taxon>Gammaproteobacteria</taxon>
        <taxon>Cellvibrionales</taxon>
        <taxon>Spongiibacteraceae</taxon>
        <taxon>Sinobacterium</taxon>
    </lineage>
</organism>
<comment type="caution">
    <text evidence="10">The sequence shown here is derived from an EMBL/GenBank/DDBJ whole genome shotgun (WGS) entry which is preliminary data.</text>
</comment>
<evidence type="ECO:0000259" key="9">
    <source>
        <dbReference type="Pfam" id="PF01636"/>
    </source>
</evidence>
<dbReference type="Proteomes" id="UP000838100">
    <property type="component" value="Unassembled WGS sequence"/>
</dbReference>
<protein>
    <recommendedName>
        <fullName evidence="8">Homoserine kinase</fullName>
        <shortName evidence="8">HK</shortName>
        <shortName evidence="8">HSK</shortName>
        <ecNumber evidence="8">2.7.1.39</ecNumber>
    </recommendedName>
</protein>
<dbReference type="InterPro" id="IPR005280">
    <property type="entry name" value="Homoserine_kinase_II"/>
</dbReference>
<evidence type="ECO:0000256" key="8">
    <source>
        <dbReference type="HAMAP-Rule" id="MF_00301"/>
    </source>
</evidence>
<dbReference type="RefSeq" id="WP_237445660.1">
    <property type="nucleotide sequence ID" value="NZ_CAKLPX010000004.1"/>
</dbReference>
<accession>A0ABM9AIE2</accession>
<keyword evidence="6 8" id="KW-0067">ATP-binding</keyword>
<evidence type="ECO:0000313" key="11">
    <source>
        <dbReference type="Proteomes" id="UP000838100"/>
    </source>
</evidence>
<dbReference type="EMBL" id="CAKLPX010000004">
    <property type="protein sequence ID" value="CAH0992977.1"/>
    <property type="molecule type" value="Genomic_DNA"/>
</dbReference>
<evidence type="ECO:0000256" key="3">
    <source>
        <dbReference type="ARBA" id="ARBA00022697"/>
    </source>
</evidence>